<accession>A0ABR2WPJ4</accession>
<dbReference type="Pfam" id="PF00023">
    <property type="entry name" value="Ank"/>
    <property type="match status" value="1"/>
</dbReference>
<organism evidence="2 3">
    <name type="scientific">Basidiobolus ranarum</name>
    <dbReference type="NCBI Taxonomy" id="34480"/>
    <lineage>
        <taxon>Eukaryota</taxon>
        <taxon>Fungi</taxon>
        <taxon>Fungi incertae sedis</taxon>
        <taxon>Zoopagomycota</taxon>
        <taxon>Entomophthoromycotina</taxon>
        <taxon>Basidiobolomycetes</taxon>
        <taxon>Basidiobolales</taxon>
        <taxon>Basidiobolaceae</taxon>
        <taxon>Basidiobolus</taxon>
    </lineage>
</organism>
<dbReference type="SMART" id="SM00248">
    <property type="entry name" value="ANK"/>
    <property type="match status" value="1"/>
</dbReference>
<evidence type="ECO:0000256" key="1">
    <source>
        <dbReference type="PROSITE-ProRule" id="PRU00023"/>
    </source>
</evidence>
<dbReference type="Proteomes" id="UP001479436">
    <property type="component" value="Unassembled WGS sequence"/>
</dbReference>
<dbReference type="InterPro" id="IPR036770">
    <property type="entry name" value="Ankyrin_rpt-contain_sf"/>
</dbReference>
<dbReference type="SUPFAM" id="SSF48403">
    <property type="entry name" value="Ankyrin repeat"/>
    <property type="match status" value="1"/>
</dbReference>
<reference evidence="2 3" key="1">
    <citation type="submission" date="2023-04" db="EMBL/GenBank/DDBJ databases">
        <title>Genome of Basidiobolus ranarum AG-B5.</title>
        <authorList>
            <person name="Stajich J.E."/>
            <person name="Carter-House D."/>
            <person name="Gryganskyi A."/>
        </authorList>
    </citation>
    <scope>NUCLEOTIDE SEQUENCE [LARGE SCALE GENOMIC DNA]</scope>
    <source>
        <strain evidence="2 3">AG-B5</strain>
    </source>
</reference>
<evidence type="ECO:0000313" key="3">
    <source>
        <dbReference type="Proteomes" id="UP001479436"/>
    </source>
</evidence>
<dbReference type="PROSITE" id="PS50297">
    <property type="entry name" value="ANK_REP_REGION"/>
    <property type="match status" value="1"/>
</dbReference>
<keyword evidence="1" id="KW-0040">ANK repeat</keyword>
<proteinExistence type="predicted"/>
<protein>
    <submittedName>
        <fullName evidence="2">Uncharacterized protein</fullName>
    </submittedName>
</protein>
<dbReference type="Gene3D" id="1.25.40.20">
    <property type="entry name" value="Ankyrin repeat-containing domain"/>
    <property type="match status" value="1"/>
</dbReference>
<dbReference type="InterPro" id="IPR002110">
    <property type="entry name" value="Ankyrin_rpt"/>
</dbReference>
<gene>
    <name evidence="2" type="ORF">K7432_009982</name>
</gene>
<dbReference type="PROSITE" id="PS50088">
    <property type="entry name" value="ANK_REPEAT"/>
    <property type="match status" value="1"/>
</dbReference>
<keyword evidence="3" id="KW-1185">Reference proteome</keyword>
<sequence length="237" mass="25075">MGANLNEPLGECEANPDEKIDSGITPLQFALLLHSDIFPKVNVESSVDLGRSEIDFLTKQKYAPPNTGIVGAVESGHLRRRTIQVLPSHKTPSLSSSYSALDSSETGSISSLSEIPNESITFPIPEFLIHNGVDVNSRSSKDGVSALHLVASKGDLFAVRYLLGKGADSNDISGADLSSSTAVAKLSASLKKAADTASSQALSRALKNRVSTPCMHPNSQRLSTSKLDRLSVAGLFK</sequence>
<comment type="caution">
    <text evidence="2">The sequence shown here is derived from an EMBL/GenBank/DDBJ whole genome shotgun (WGS) entry which is preliminary data.</text>
</comment>
<name>A0ABR2WPJ4_9FUNG</name>
<dbReference type="EMBL" id="JASJQH010000654">
    <property type="protein sequence ID" value="KAK9763389.1"/>
    <property type="molecule type" value="Genomic_DNA"/>
</dbReference>
<feature type="repeat" description="ANK" evidence="1">
    <location>
        <begin position="142"/>
        <end position="174"/>
    </location>
</feature>
<evidence type="ECO:0000313" key="2">
    <source>
        <dbReference type="EMBL" id="KAK9763389.1"/>
    </source>
</evidence>